<keyword evidence="2" id="KW-1185">Reference proteome</keyword>
<organism evidence="1 2">
    <name type="scientific">[Candida] jaroonii</name>
    <dbReference type="NCBI Taxonomy" id="467808"/>
    <lineage>
        <taxon>Eukaryota</taxon>
        <taxon>Fungi</taxon>
        <taxon>Dikarya</taxon>
        <taxon>Ascomycota</taxon>
        <taxon>Saccharomycotina</taxon>
        <taxon>Pichiomycetes</taxon>
        <taxon>Debaryomycetaceae</taxon>
        <taxon>Yamadazyma</taxon>
    </lineage>
</organism>
<evidence type="ECO:0000313" key="2">
    <source>
        <dbReference type="Proteomes" id="UP001152531"/>
    </source>
</evidence>
<sequence>MKSDIIKKLVNEKPVFNKEIEDTYIKRLEEGQLLIDSLIEQSSFALKLLKSELLHHQHTNDKQQVIAEYKRNEIIPFYQDKNDVISISTASILIQSLIQQHVNSSKNLQSLNNQEFDTINNLKGFKMEYQQLLDNLDEISQFKKDRSHEITHSNEFDLTNNEKIQQLNDLVDTTDNDLQSLNNALKKVVFKYVSFDDTSLSVEEIKSRVTQLIELINKLIKNLITNKGFTPIDPNPVQQSLIRNLIMNDIILSDLSDDMLIQLRDYSR</sequence>
<proteinExistence type="predicted"/>
<name>A0ACA9YDN0_9ASCO</name>
<reference evidence="1" key="1">
    <citation type="submission" date="2022-06" db="EMBL/GenBank/DDBJ databases">
        <authorList>
            <person name="Legras J.-L."/>
            <person name="Devillers H."/>
            <person name="Grondin C."/>
        </authorList>
    </citation>
    <scope>NUCLEOTIDE SEQUENCE</scope>
    <source>
        <strain evidence="1">CLIB 1444</strain>
    </source>
</reference>
<evidence type="ECO:0000313" key="1">
    <source>
        <dbReference type="EMBL" id="CAH6722694.1"/>
    </source>
</evidence>
<dbReference type="Proteomes" id="UP001152531">
    <property type="component" value="Unassembled WGS sequence"/>
</dbReference>
<dbReference type="EMBL" id="CALSDN010000010">
    <property type="protein sequence ID" value="CAH6722694.1"/>
    <property type="molecule type" value="Genomic_DNA"/>
</dbReference>
<gene>
    <name evidence="1" type="ORF">CLIB1444_10S04258</name>
</gene>
<accession>A0ACA9YDN0</accession>
<protein>
    <submittedName>
        <fullName evidence="1">Uncharacterized protein</fullName>
    </submittedName>
</protein>
<comment type="caution">
    <text evidence="1">The sequence shown here is derived from an EMBL/GenBank/DDBJ whole genome shotgun (WGS) entry which is preliminary data.</text>
</comment>